<comment type="caution">
    <text evidence="1">The sequence shown here is derived from an EMBL/GenBank/DDBJ whole genome shotgun (WGS) entry which is preliminary data.</text>
</comment>
<dbReference type="RefSeq" id="WP_390352922.1">
    <property type="nucleotide sequence ID" value="NZ_JBHUIZ010000003.1"/>
</dbReference>
<name>A0ABU5CBK6_9BACI</name>
<dbReference type="Proteomes" id="UP001281447">
    <property type="component" value="Unassembled WGS sequence"/>
</dbReference>
<gene>
    <name evidence="1" type="ORF">RWE15_20235</name>
</gene>
<protein>
    <submittedName>
        <fullName evidence="1">Uncharacterized protein</fullName>
    </submittedName>
</protein>
<reference evidence="1 2" key="1">
    <citation type="submission" date="2023-10" db="EMBL/GenBank/DDBJ databases">
        <title>Virgibacillus halophilus 5B73C genome.</title>
        <authorList>
            <person name="Miliotis G."/>
            <person name="Sengupta P."/>
            <person name="Hameed A."/>
            <person name="Chuvochina M."/>
            <person name="Mcdonagh F."/>
            <person name="Simpson A.C."/>
            <person name="Singh N.K."/>
            <person name="Rekha P.D."/>
            <person name="Raman K."/>
            <person name="Hugenholtz P."/>
            <person name="Venkateswaran K."/>
        </authorList>
    </citation>
    <scope>NUCLEOTIDE SEQUENCE [LARGE SCALE GENOMIC DNA]</scope>
    <source>
        <strain evidence="1 2">5B73C</strain>
    </source>
</reference>
<proteinExistence type="predicted"/>
<keyword evidence="2" id="KW-1185">Reference proteome</keyword>
<dbReference type="EMBL" id="JAWDIP010000004">
    <property type="protein sequence ID" value="MDY0396251.1"/>
    <property type="molecule type" value="Genomic_DNA"/>
</dbReference>
<evidence type="ECO:0000313" key="2">
    <source>
        <dbReference type="Proteomes" id="UP001281447"/>
    </source>
</evidence>
<organism evidence="1 2">
    <name type="scientific">Tigheibacillus halophilus</name>
    <dbReference type="NCBI Taxonomy" id="361280"/>
    <lineage>
        <taxon>Bacteria</taxon>
        <taxon>Bacillati</taxon>
        <taxon>Bacillota</taxon>
        <taxon>Bacilli</taxon>
        <taxon>Bacillales</taxon>
        <taxon>Bacillaceae</taxon>
        <taxon>Tigheibacillus</taxon>
    </lineage>
</organism>
<evidence type="ECO:0000313" key="1">
    <source>
        <dbReference type="EMBL" id="MDY0396251.1"/>
    </source>
</evidence>
<sequence>MKYVMETIRRKEQQEKLPVIRMEIDYELMCLYDAMQEKDKVKIIKAKEKLKHLSKQLYQIEEMKE</sequence>
<accession>A0ABU5CBK6</accession>